<dbReference type="EMBL" id="JBHMCE010000003">
    <property type="protein sequence ID" value="MFB9526944.1"/>
    <property type="molecule type" value="Genomic_DNA"/>
</dbReference>
<evidence type="ECO:0000256" key="4">
    <source>
        <dbReference type="SAM" id="SignalP"/>
    </source>
</evidence>
<protein>
    <submittedName>
        <fullName evidence="6">Fibronectin type III domain-containing protein</fullName>
    </submittedName>
</protein>
<keyword evidence="7" id="KW-1185">Reference proteome</keyword>
<dbReference type="InterPro" id="IPR003961">
    <property type="entry name" value="FN3_dom"/>
</dbReference>
<dbReference type="InterPro" id="IPR013783">
    <property type="entry name" value="Ig-like_fold"/>
</dbReference>
<keyword evidence="4" id="KW-0732">Signal</keyword>
<keyword evidence="2" id="KW-0624">Polysaccharide degradation</keyword>
<dbReference type="CDD" id="cd00063">
    <property type="entry name" value="FN3"/>
    <property type="match status" value="1"/>
</dbReference>
<evidence type="ECO:0000256" key="3">
    <source>
        <dbReference type="SAM" id="MobiDB-lite"/>
    </source>
</evidence>
<comment type="caution">
    <text evidence="6">The sequence shown here is derived from an EMBL/GenBank/DDBJ whole genome shotgun (WGS) entry which is preliminary data.</text>
</comment>
<evidence type="ECO:0000256" key="2">
    <source>
        <dbReference type="ARBA" id="ARBA00023326"/>
    </source>
</evidence>
<sequence length="369" mass="40880">MATKSRQESRAAGPARTKRAAGAPWGTRAFGALLLALPVLVADPAAAQDFEAPNVVPSVPETGSLPGSIFVRWEHGVPPCPGIGCVWDYSVERENPERPGTPEKRVDNVKGDQRLFFDSGLKPDTEHRYRVCAFFITEDGDVECSEWKAGRTSPPEQPRQPNRPPQPRIVEHHAGQTWIGIKWEAGHDYDSYFVNVRGPFGTARGPHGLRTIKHDDDGTWGYQRVDGLLPGRVYDFTVQGCRPTYLGLGEDQCFDWSAKLSLPTQAYPLHSGPHTCAPPFVWREAFDGDTVCVEVSRRKQVAADNAQAQARRAYTCTPPNCTFTGPDTCKVPYVWREARPSDHVCVPVKERSQVASENNLARERRAAPP</sequence>
<dbReference type="Gene3D" id="2.60.40.10">
    <property type="entry name" value="Immunoglobulins"/>
    <property type="match status" value="1"/>
</dbReference>
<feature type="compositionally biased region" description="Pro residues" evidence="3">
    <location>
        <begin position="155"/>
        <end position="167"/>
    </location>
</feature>
<evidence type="ECO:0000313" key="6">
    <source>
        <dbReference type="EMBL" id="MFB9526944.1"/>
    </source>
</evidence>
<feature type="chain" id="PRO_5046869736" evidence="4">
    <location>
        <begin position="48"/>
        <end position="369"/>
    </location>
</feature>
<dbReference type="SUPFAM" id="SSF49265">
    <property type="entry name" value="Fibronectin type III"/>
    <property type="match status" value="1"/>
</dbReference>
<evidence type="ECO:0000313" key="7">
    <source>
        <dbReference type="Proteomes" id="UP001589646"/>
    </source>
</evidence>
<organism evidence="6 7">
    <name type="scientific">Nonomuraea roseola</name>
    <dbReference type="NCBI Taxonomy" id="46179"/>
    <lineage>
        <taxon>Bacteria</taxon>
        <taxon>Bacillati</taxon>
        <taxon>Actinomycetota</taxon>
        <taxon>Actinomycetes</taxon>
        <taxon>Streptosporangiales</taxon>
        <taxon>Streptosporangiaceae</taxon>
        <taxon>Nonomuraea</taxon>
    </lineage>
</organism>
<feature type="region of interest" description="Disordered" evidence="3">
    <location>
        <begin position="1"/>
        <end position="21"/>
    </location>
</feature>
<dbReference type="SMART" id="SM00060">
    <property type="entry name" value="FN3"/>
    <property type="match status" value="2"/>
</dbReference>
<evidence type="ECO:0000256" key="1">
    <source>
        <dbReference type="ARBA" id="ARBA00023295"/>
    </source>
</evidence>
<feature type="signal peptide" evidence="4">
    <location>
        <begin position="1"/>
        <end position="47"/>
    </location>
</feature>
<feature type="region of interest" description="Disordered" evidence="3">
    <location>
        <begin position="146"/>
        <end position="169"/>
    </location>
</feature>
<keyword evidence="2" id="KW-0119">Carbohydrate metabolism</keyword>
<proteinExistence type="predicted"/>
<reference evidence="6 7" key="1">
    <citation type="submission" date="2024-09" db="EMBL/GenBank/DDBJ databases">
        <authorList>
            <person name="Sun Q."/>
            <person name="Mori K."/>
        </authorList>
    </citation>
    <scope>NUCLEOTIDE SEQUENCE [LARGE SCALE GENOMIC DNA]</scope>
    <source>
        <strain evidence="6 7">JCM 3323</strain>
    </source>
</reference>
<evidence type="ECO:0000259" key="5">
    <source>
        <dbReference type="PROSITE" id="PS50853"/>
    </source>
</evidence>
<keyword evidence="1" id="KW-0326">Glycosidase</keyword>
<feature type="domain" description="Fibronectin type-III" evidence="5">
    <location>
        <begin position="53"/>
        <end position="155"/>
    </location>
</feature>
<name>A0ABV5PV48_9ACTN</name>
<accession>A0ABV5PV48</accession>
<gene>
    <name evidence="6" type="ORF">ACFFRN_10025</name>
</gene>
<dbReference type="Proteomes" id="UP001589646">
    <property type="component" value="Unassembled WGS sequence"/>
</dbReference>
<keyword evidence="1" id="KW-0378">Hydrolase</keyword>
<dbReference type="PROSITE" id="PS50853">
    <property type="entry name" value="FN3"/>
    <property type="match status" value="1"/>
</dbReference>
<dbReference type="RefSeq" id="WP_346118440.1">
    <property type="nucleotide sequence ID" value="NZ_BAAAXC010000006.1"/>
</dbReference>
<dbReference type="InterPro" id="IPR036116">
    <property type="entry name" value="FN3_sf"/>
</dbReference>